<dbReference type="SUPFAM" id="SSF101082">
    <property type="entry name" value="Typo IV secretion system protein TraC"/>
    <property type="match status" value="1"/>
</dbReference>
<sequence length="261" mass="29136">MVDVRKSFTMGLVGTFLLALPMTAQASIPVIDTENILQQIKTYTETLQVVTNTAQQITLQLKELEALPETVLDSYKDALNSSVASINTAMKKSGFFTETAAWNQYWQNTFPKIAVDAYAQTSLAEQNVKTTLQEVLSMRNRDDVTAYHQLMTELDLSKKRLSDLLEQNKAPTGSKQVQQLANEIAAEKAHIDSIHTTLQALTAQNQVIKNQAEVLEKQNHQAVVNAAIQAEDAALTKMKQEVTKTVPILDDPWQTYGNVRW</sequence>
<gene>
    <name evidence="2" type="ORF">AB840_08770</name>
</gene>
<organism evidence="2 3">
    <name type="scientific">Megasphaera cerevisiae DSM 20462</name>
    <dbReference type="NCBI Taxonomy" id="1122219"/>
    <lineage>
        <taxon>Bacteria</taxon>
        <taxon>Bacillati</taxon>
        <taxon>Bacillota</taxon>
        <taxon>Negativicutes</taxon>
        <taxon>Veillonellales</taxon>
        <taxon>Veillonellaceae</taxon>
        <taxon>Megasphaera</taxon>
    </lineage>
</organism>
<dbReference type="AlphaFoldDB" id="A0A0J6WVR7"/>
<keyword evidence="1" id="KW-0732">Signal</keyword>
<evidence type="ECO:0000256" key="1">
    <source>
        <dbReference type="SAM" id="SignalP"/>
    </source>
</evidence>
<dbReference type="Proteomes" id="UP000036503">
    <property type="component" value="Unassembled WGS sequence"/>
</dbReference>
<dbReference type="EMBL" id="LEKT01000026">
    <property type="protein sequence ID" value="KMO86308.1"/>
    <property type="molecule type" value="Genomic_DNA"/>
</dbReference>
<dbReference type="InterPro" id="IPR014158">
    <property type="entry name" value="T4SS_VirB5"/>
</dbReference>
<keyword evidence="3" id="KW-1185">Reference proteome</keyword>
<dbReference type="Gene3D" id="1.20.58.430">
    <property type="entry name" value="Type IV secretion system, VirB5-domain"/>
    <property type="match status" value="1"/>
</dbReference>
<dbReference type="OrthoDB" id="1634234at2"/>
<dbReference type="InParanoid" id="A0A0J6WVR7"/>
<feature type="chain" id="PRO_5005284271" description="Conjugal transfer protein TrbJ" evidence="1">
    <location>
        <begin position="27"/>
        <end position="261"/>
    </location>
</feature>
<reference evidence="2 3" key="1">
    <citation type="submission" date="2015-06" db="EMBL/GenBank/DDBJ databases">
        <title>Draft genome sequence of beer spoilage bacterium Megasphaera cerevisiae type strain 20462.</title>
        <authorList>
            <person name="Kutumbaka K."/>
            <person name="Pasmowitz J."/>
            <person name="Mategko J."/>
            <person name="Reyes D."/>
            <person name="Friedrich A."/>
            <person name="Han S."/>
            <person name="Martens-Habbena W."/>
            <person name="Neal-McKinney J."/>
            <person name="Janagama H.K."/>
            <person name="Nadala C."/>
            <person name="Samadpour M."/>
        </authorList>
    </citation>
    <scope>NUCLEOTIDE SEQUENCE [LARGE SCALE GENOMIC DNA]</scope>
    <source>
        <strain evidence="2 3">DSM 20462</strain>
    </source>
</reference>
<feature type="signal peptide" evidence="1">
    <location>
        <begin position="1"/>
        <end position="26"/>
    </location>
</feature>
<evidence type="ECO:0000313" key="3">
    <source>
        <dbReference type="Proteomes" id="UP000036503"/>
    </source>
</evidence>
<name>A0A0J6WVR7_9FIRM</name>
<dbReference type="PATRIC" id="fig|1122219.3.peg.1456"/>
<protein>
    <recommendedName>
        <fullName evidence="4">Conjugal transfer protein TrbJ</fullName>
    </recommendedName>
</protein>
<dbReference type="Pfam" id="PF07996">
    <property type="entry name" value="T4SS"/>
    <property type="match status" value="1"/>
</dbReference>
<accession>A0A0J6WVR7</accession>
<evidence type="ECO:0000313" key="2">
    <source>
        <dbReference type="EMBL" id="KMO86308.1"/>
    </source>
</evidence>
<dbReference type="InterPro" id="IPR023220">
    <property type="entry name" value="T4SS_VirB5-domain"/>
</dbReference>
<comment type="caution">
    <text evidence="2">The sequence shown here is derived from an EMBL/GenBank/DDBJ whole genome shotgun (WGS) entry which is preliminary data.</text>
</comment>
<evidence type="ECO:0008006" key="4">
    <source>
        <dbReference type="Google" id="ProtNLM"/>
    </source>
</evidence>
<proteinExistence type="predicted"/>
<dbReference type="STRING" id="39029.BSR42_10260"/>